<organism evidence="2 3">
    <name type="scientific">Streptomyces inusitatus</name>
    <dbReference type="NCBI Taxonomy" id="68221"/>
    <lineage>
        <taxon>Bacteria</taxon>
        <taxon>Bacillati</taxon>
        <taxon>Actinomycetota</taxon>
        <taxon>Actinomycetes</taxon>
        <taxon>Kitasatosporales</taxon>
        <taxon>Streptomycetaceae</taxon>
        <taxon>Streptomyces</taxon>
    </lineage>
</organism>
<dbReference type="Proteomes" id="UP000630936">
    <property type="component" value="Unassembled WGS sequence"/>
</dbReference>
<reference evidence="2" key="2">
    <citation type="submission" date="2020-09" db="EMBL/GenBank/DDBJ databases">
        <authorList>
            <person name="Sun Q."/>
            <person name="Ohkuma M."/>
        </authorList>
    </citation>
    <scope>NUCLEOTIDE SEQUENCE</scope>
    <source>
        <strain evidence="2">JCM 4988</strain>
    </source>
</reference>
<evidence type="ECO:0000313" key="2">
    <source>
        <dbReference type="EMBL" id="GGZ63096.1"/>
    </source>
</evidence>
<evidence type="ECO:0000313" key="3">
    <source>
        <dbReference type="Proteomes" id="UP000630936"/>
    </source>
</evidence>
<accession>A0A918V3F0</accession>
<feature type="compositionally biased region" description="Basic and acidic residues" evidence="1">
    <location>
        <begin position="30"/>
        <end position="48"/>
    </location>
</feature>
<sequence>MPSNAEYGTTAERQHTALGIGDPYDPVADPARRDIQHPAERPVQRGDGGRIAAKQSQRVRKRQQPAYPHNAPRVRASVATVP</sequence>
<name>A0A918V3F0_9ACTN</name>
<evidence type="ECO:0000256" key="1">
    <source>
        <dbReference type="SAM" id="MobiDB-lite"/>
    </source>
</evidence>
<feature type="region of interest" description="Disordered" evidence="1">
    <location>
        <begin position="1"/>
        <end position="82"/>
    </location>
</feature>
<dbReference type="EMBL" id="BMWG01000036">
    <property type="protein sequence ID" value="GGZ63096.1"/>
    <property type="molecule type" value="Genomic_DNA"/>
</dbReference>
<proteinExistence type="predicted"/>
<gene>
    <name evidence="2" type="ORF">GCM10010387_65620</name>
</gene>
<protein>
    <submittedName>
        <fullName evidence="2">Uncharacterized protein</fullName>
    </submittedName>
</protein>
<reference evidence="2" key="1">
    <citation type="journal article" date="2014" name="Int. J. Syst. Evol. Microbiol.">
        <title>Complete genome sequence of Corynebacterium casei LMG S-19264T (=DSM 44701T), isolated from a smear-ripened cheese.</title>
        <authorList>
            <consortium name="US DOE Joint Genome Institute (JGI-PGF)"/>
            <person name="Walter F."/>
            <person name="Albersmeier A."/>
            <person name="Kalinowski J."/>
            <person name="Ruckert C."/>
        </authorList>
    </citation>
    <scope>NUCLEOTIDE SEQUENCE</scope>
    <source>
        <strain evidence="2">JCM 4988</strain>
    </source>
</reference>
<comment type="caution">
    <text evidence="2">The sequence shown here is derived from an EMBL/GenBank/DDBJ whole genome shotgun (WGS) entry which is preliminary data.</text>
</comment>
<keyword evidence="3" id="KW-1185">Reference proteome</keyword>
<dbReference type="AlphaFoldDB" id="A0A918V3F0"/>